<proteinExistence type="predicted"/>
<organism evidence="1 2">
    <name type="scientific">Artomyces pyxidatus</name>
    <dbReference type="NCBI Taxonomy" id="48021"/>
    <lineage>
        <taxon>Eukaryota</taxon>
        <taxon>Fungi</taxon>
        <taxon>Dikarya</taxon>
        <taxon>Basidiomycota</taxon>
        <taxon>Agaricomycotina</taxon>
        <taxon>Agaricomycetes</taxon>
        <taxon>Russulales</taxon>
        <taxon>Auriscalpiaceae</taxon>
        <taxon>Artomyces</taxon>
    </lineage>
</organism>
<keyword evidence="2" id="KW-1185">Reference proteome</keyword>
<protein>
    <submittedName>
        <fullName evidence="1">Uncharacterized protein</fullName>
    </submittedName>
</protein>
<dbReference type="EMBL" id="MU277193">
    <property type="protein sequence ID" value="KAI0066004.1"/>
    <property type="molecule type" value="Genomic_DNA"/>
</dbReference>
<gene>
    <name evidence="1" type="ORF">BV25DRAFT_1820848</name>
</gene>
<dbReference type="Proteomes" id="UP000814140">
    <property type="component" value="Unassembled WGS sequence"/>
</dbReference>
<comment type="caution">
    <text evidence="1">The sequence shown here is derived from an EMBL/GenBank/DDBJ whole genome shotgun (WGS) entry which is preliminary data.</text>
</comment>
<evidence type="ECO:0000313" key="1">
    <source>
        <dbReference type="EMBL" id="KAI0066004.1"/>
    </source>
</evidence>
<name>A0ACB8TB10_9AGAM</name>
<sequence>MQAASSPVHASWSKTVNTIDNSDEGAHEHQANPRLVFQPHSPVADGDASNGNTPSFNFTPGASSAASGYFTPASSSNSFQAAAASPTGSDVSRLEASDQTVDTEDEDDRLLASLYPGRKLSSSSSGRNRIYGLSQEGSPASPEGSTFALPYGSSRTNSVESFATFHSDLEAAYDSDQSMLDAENVE</sequence>
<reference evidence="1" key="1">
    <citation type="submission" date="2021-03" db="EMBL/GenBank/DDBJ databases">
        <authorList>
            <consortium name="DOE Joint Genome Institute"/>
            <person name="Ahrendt S."/>
            <person name="Looney B.P."/>
            <person name="Miyauchi S."/>
            <person name="Morin E."/>
            <person name="Drula E."/>
            <person name="Courty P.E."/>
            <person name="Chicoki N."/>
            <person name="Fauchery L."/>
            <person name="Kohler A."/>
            <person name="Kuo A."/>
            <person name="Labutti K."/>
            <person name="Pangilinan J."/>
            <person name="Lipzen A."/>
            <person name="Riley R."/>
            <person name="Andreopoulos W."/>
            <person name="He G."/>
            <person name="Johnson J."/>
            <person name="Barry K.W."/>
            <person name="Grigoriev I.V."/>
            <person name="Nagy L."/>
            <person name="Hibbett D."/>
            <person name="Henrissat B."/>
            <person name="Matheny P.B."/>
            <person name="Labbe J."/>
            <person name="Martin F."/>
        </authorList>
    </citation>
    <scope>NUCLEOTIDE SEQUENCE</scope>
    <source>
        <strain evidence="1">HHB10654</strain>
    </source>
</reference>
<evidence type="ECO:0000313" key="2">
    <source>
        <dbReference type="Proteomes" id="UP000814140"/>
    </source>
</evidence>
<reference evidence="1" key="2">
    <citation type="journal article" date="2022" name="New Phytol.">
        <title>Evolutionary transition to the ectomycorrhizal habit in the genomes of a hyperdiverse lineage of mushroom-forming fungi.</title>
        <authorList>
            <person name="Looney B."/>
            <person name="Miyauchi S."/>
            <person name="Morin E."/>
            <person name="Drula E."/>
            <person name="Courty P.E."/>
            <person name="Kohler A."/>
            <person name="Kuo A."/>
            <person name="LaButti K."/>
            <person name="Pangilinan J."/>
            <person name="Lipzen A."/>
            <person name="Riley R."/>
            <person name="Andreopoulos W."/>
            <person name="He G."/>
            <person name="Johnson J."/>
            <person name="Nolan M."/>
            <person name="Tritt A."/>
            <person name="Barry K.W."/>
            <person name="Grigoriev I.V."/>
            <person name="Nagy L.G."/>
            <person name="Hibbett D."/>
            <person name="Henrissat B."/>
            <person name="Matheny P.B."/>
            <person name="Labbe J."/>
            <person name="Martin F.M."/>
        </authorList>
    </citation>
    <scope>NUCLEOTIDE SEQUENCE</scope>
    <source>
        <strain evidence="1">HHB10654</strain>
    </source>
</reference>
<accession>A0ACB8TB10</accession>